<dbReference type="Gene3D" id="3.30.530.20">
    <property type="match status" value="1"/>
</dbReference>
<sequence length="336" mass="36270">MSKFTRSADTSHRLSLAAMEEASRVGLRTADIEHLLLALTIDRDRAGRVLRRHGLTLEAARAGVAAQHSAQLAGLGVSVGEPDSGRIVFHETDGYTWSDRAGRIFTAANARGNAGDAVAVLTELLAEPSGLIEAVVQEVGASRAAIERDLVSSGSAASIDEHAESPPRSSSPLAGTTEGFIPAPTAEVWSLLADPARIPEWEPSIASVAASPEGTTDDLGGTWRARATTTRPDGTELTVAPAFRRVRIGLLAREPERRIIWNLAFPDAPRANSRTIDITLEPEADGTRIRIAFSWDRAGDRPRRHRVLGFMLRPAYRVIIWVQLSQLVSGISRVFR</sequence>
<dbReference type="Gene3D" id="1.10.1780.10">
    <property type="entry name" value="Clp, N-terminal domain"/>
    <property type="match status" value="1"/>
</dbReference>
<dbReference type="RefSeq" id="WP_346058125.1">
    <property type="nucleotide sequence ID" value="NZ_BAAAOP010000006.1"/>
</dbReference>
<dbReference type="Proteomes" id="UP001501084">
    <property type="component" value="Unassembled WGS sequence"/>
</dbReference>
<dbReference type="CDD" id="cd07814">
    <property type="entry name" value="SRPBCC_CalC_Aha1-like"/>
    <property type="match status" value="1"/>
</dbReference>
<accession>A0ABP5MXW5</accession>
<dbReference type="Pfam" id="PF10604">
    <property type="entry name" value="Polyketide_cyc2"/>
    <property type="match status" value="1"/>
</dbReference>
<dbReference type="InterPro" id="IPR036628">
    <property type="entry name" value="Clp_N_dom_sf"/>
</dbReference>
<reference evidence="3" key="1">
    <citation type="journal article" date="2019" name="Int. J. Syst. Evol. Microbiol.">
        <title>The Global Catalogue of Microorganisms (GCM) 10K type strain sequencing project: providing services to taxonomists for standard genome sequencing and annotation.</title>
        <authorList>
            <consortium name="The Broad Institute Genomics Platform"/>
            <consortium name="The Broad Institute Genome Sequencing Center for Infectious Disease"/>
            <person name="Wu L."/>
            <person name="Ma J."/>
        </authorList>
    </citation>
    <scope>NUCLEOTIDE SEQUENCE [LARGE SCALE GENOMIC DNA]</scope>
    <source>
        <strain evidence="3">JCM 14919</strain>
    </source>
</reference>
<dbReference type="SUPFAM" id="SSF55961">
    <property type="entry name" value="Bet v1-like"/>
    <property type="match status" value="1"/>
</dbReference>
<evidence type="ECO:0000313" key="2">
    <source>
        <dbReference type="EMBL" id="GAA2188655.1"/>
    </source>
</evidence>
<evidence type="ECO:0000256" key="1">
    <source>
        <dbReference type="SAM" id="MobiDB-lite"/>
    </source>
</evidence>
<keyword evidence="3" id="KW-1185">Reference proteome</keyword>
<dbReference type="InterPro" id="IPR023393">
    <property type="entry name" value="START-like_dom_sf"/>
</dbReference>
<protein>
    <recommendedName>
        <fullName evidence="4">Clp protease</fullName>
    </recommendedName>
</protein>
<dbReference type="EMBL" id="BAAAOP010000006">
    <property type="protein sequence ID" value="GAA2188655.1"/>
    <property type="molecule type" value="Genomic_DNA"/>
</dbReference>
<comment type="caution">
    <text evidence="2">The sequence shown here is derived from an EMBL/GenBank/DDBJ whole genome shotgun (WGS) entry which is preliminary data.</text>
</comment>
<feature type="region of interest" description="Disordered" evidence="1">
    <location>
        <begin position="155"/>
        <end position="179"/>
    </location>
</feature>
<dbReference type="InterPro" id="IPR019587">
    <property type="entry name" value="Polyketide_cyclase/dehydratase"/>
</dbReference>
<proteinExistence type="predicted"/>
<gene>
    <name evidence="2" type="ORF">GCM10009786_18610</name>
</gene>
<evidence type="ECO:0008006" key="4">
    <source>
        <dbReference type="Google" id="ProtNLM"/>
    </source>
</evidence>
<organism evidence="2 3">
    <name type="scientific">Leucobacter alluvii</name>
    <dbReference type="NCBI Taxonomy" id="340321"/>
    <lineage>
        <taxon>Bacteria</taxon>
        <taxon>Bacillati</taxon>
        <taxon>Actinomycetota</taxon>
        <taxon>Actinomycetes</taxon>
        <taxon>Micrococcales</taxon>
        <taxon>Microbacteriaceae</taxon>
        <taxon>Leucobacter</taxon>
    </lineage>
</organism>
<evidence type="ECO:0000313" key="3">
    <source>
        <dbReference type="Proteomes" id="UP001501084"/>
    </source>
</evidence>
<name>A0ABP5MXW5_9MICO</name>